<sequence>MIRVQVSIQTVEVRDQATLMQLDVTATANGTFIGRHRPRVMNWVVQMPRSFHVNIDVPEGGSIAIVVGLGGGRSVVLGARLPAEAQVLRHEDEDVTITATLLPLGEVPRVRGRATRDAGGGRATISLGTTPARVRVELVHPIADDPNCPTQGQVARVVRMGLWENAWDGTRFRNGATDDDHFIGLDPRRFYVRVIDPDVRATTVTVNLQTLLQGSGERPGGPYDGNQGQPAITCTAVPGRAGVFVSRALMLVSSAVDVQALVHSGDVPEPGLRTRGQPDFRLRRATMFGHVEAMYARAAAPARAELFGSERRRLRLCLYDVNIARERSGRPIEEIWTTDLRVVREVYGRIGIWVWTCPASEVEPSLREPHPGRSGVDYISHVTFGPAPYGGWLNRYEVELAVATAHPPNGPPSSGVRAFYLPDMGTDVKGESWPARFLDTRGARSSPLLNSLFINTPSRDPYTLAHELMHILMNTDGQTSAETHYNGIDTAHNLLRGPTTPLESWHGSCRIREEQVRAILQNLAHL</sequence>
<reference evidence="1 2" key="1">
    <citation type="submission" date="2014-02" db="EMBL/GenBank/DDBJ databases">
        <title>The small core and large imbalanced accessory genome model reveals a collaborative survival strategy of Sorangium cellulosum strains in nature.</title>
        <authorList>
            <person name="Han K."/>
            <person name="Peng R."/>
            <person name="Blom J."/>
            <person name="Li Y.-Z."/>
        </authorList>
    </citation>
    <scope>NUCLEOTIDE SEQUENCE [LARGE SCALE GENOMIC DNA]</scope>
    <source>
        <strain evidence="1 2">So0007-03</strain>
    </source>
</reference>
<proteinExistence type="predicted"/>
<evidence type="ECO:0000313" key="2">
    <source>
        <dbReference type="Proteomes" id="UP000075502"/>
    </source>
</evidence>
<dbReference type="AlphaFoldDB" id="A0A150TWK0"/>
<name>A0A150TWK0_SORCE</name>
<protein>
    <submittedName>
        <fullName evidence="1">Uncharacterized protein</fullName>
    </submittedName>
</protein>
<organism evidence="1 2">
    <name type="scientific">Sorangium cellulosum</name>
    <name type="common">Polyangium cellulosum</name>
    <dbReference type="NCBI Taxonomy" id="56"/>
    <lineage>
        <taxon>Bacteria</taxon>
        <taxon>Pseudomonadati</taxon>
        <taxon>Myxococcota</taxon>
        <taxon>Polyangia</taxon>
        <taxon>Polyangiales</taxon>
        <taxon>Polyangiaceae</taxon>
        <taxon>Sorangium</taxon>
    </lineage>
</organism>
<accession>A0A150TWK0</accession>
<gene>
    <name evidence="1" type="ORF">BE21_21135</name>
</gene>
<comment type="caution">
    <text evidence="1">The sequence shown here is derived from an EMBL/GenBank/DDBJ whole genome shotgun (WGS) entry which is preliminary data.</text>
</comment>
<dbReference type="Proteomes" id="UP000075502">
    <property type="component" value="Unassembled WGS sequence"/>
</dbReference>
<evidence type="ECO:0000313" key="1">
    <source>
        <dbReference type="EMBL" id="KYG08868.1"/>
    </source>
</evidence>
<dbReference type="EMBL" id="JEME01000846">
    <property type="protein sequence ID" value="KYG08868.1"/>
    <property type="molecule type" value="Genomic_DNA"/>
</dbReference>